<evidence type="ECO:0000256" key="1">
    <source>
        <dbReference type="SAM" id="MobiDB-lite"/>
    </source>
</evidence>
<dbReference type="Proteomes" id="UP000204584">
    <property type="component" value="Segment"/>
</dbReference>
<dbReference type="InterPro" id="IPR036047">
    <property type="entry name" value="F-box-like_dom_sf"/>
</dbReference>
<dbReference type="KEGG" id="vg:16607158"/>
<gene>
    <name evidence="2" type="ORF">psal_cds_1129</name>
</gene>
<evidence type="ECO:0000313" key="2">
    <source>
        <dbReference type="EMBL" id="AGO85371.1"/>
    </source>
</evidence>
<protein>
    <recommendedName>
        <fullName evidence="4">F-box incomplete domain containing protein</fullName>
    </recommendedName>
</protein>
<sequence length="483" mass="51637">MTTVQRSDGNGAIGGQGYLALLPPEIIAHILSFVGEVDHASCRLASPLFGVQCAVGLAAQTYARRPHDLVASPGAPLDAIVNVFARWHREPDIETVAAAASSDRASVVRWALDSVESRWHQRRAPTSKSKSLERNLSDVLRQQQQQDKDADDDALGADRRAADACSLVQIATDAIASGWVNVIPVLLCESWLLARSQKVLQEADMLADAIATAPLSGVTAALQAFCRRGWDQPPGAVLSVAVFYAMDAGRADAAAWLHARPEIRLRDGQCTCERVAGERAFRLRRVDWLTWLEDVGCRGRYRPADDTVPLAVRMGNGALVRWAVAASRAAGVDCSVHEASLAAAMRNGGYDALCALDDMGVAPFASWPSLFLAVANPCVDLDGVRHVAARGGPYGVDVLERAVSGGRVDVLDYLLGVDGPATLAEAAGVAHDFDHLLASYDRGWRWESATRGLCWLRNHLAMAATGAIPRAAGDDQIGRVANC</sequence>
<keyword evidence="3" id="KW-1185">Reference proteome</keyword>
<name>S4W0Q4_9VIRU</name>
<dbReference type="EMBL" id="KC977571">
    <property type="protein sequence ID" value="AGO85371.1"/>
    <property type="molecule type" value="Genomic_DNA"/>
</dbReference>
<evidence type="ECO:0008006" key="4">
    <source>
        <dbReference type="Google" id="ProtNLM"/>
    </source>
</evidence>
<proteinExistence type="predicted"/>
<reference evidence="2 3" key="1">
    <citation type="journal article" date="2013" name="Science">
        <title>Pandoraviruses: amoeba viruses with genomes up to 2.5 Mb reaching that of parasitic eukaryotes.</title>
        <authorList>
            <person name="Philippe N."/>
            <person name="Legendre M."/>
            <person name="Doutre G."/>
            <person name="Coute Y."/>
            <person name="Poirot O."/>
            <person name="Lescot M."/>
            <person name="Arslan D."/>
            <person name="Seltzer V."/>
            <person name="Bertaux L."/>
            <person name="Bruley C."/>
            <person name="Garin J."/>
            <person name="Claverie J.M."/>
            <person name="Abergel C."/>
        </authorList>
    </citation>
    <scope>NUCLEOTIDE SEQUENCE [LARGE SCALE GENOMIC DNA]</scope>
</reference>
<accession>S4W0Q4</accession>
<organism evidence="2 3">
    <name type="scientific">Pandoravirus salinus</name>
    <dbReference type="NCBI Taxonomy" id="1349410"/>
    <lineage>
        <taxon>Viruses</taxon>
        <taxon>Pandoravirus</taxon>
    </lineage>
</organism>
<dbReference type="GeneID" id="16607158"/>
<evidence type="ECO:0000313" key="3">
    <source>
        <dbReference type="Proteomes" id="UP000204584"/>
    </source>
</evidence>
<feature type="region of interest" description="Disordered" evidence="1">
    <location>
        <begin position="121"/>
        <end position="155"/>
    </location>
</feature>
<dbReference type="SUPFAM" id="SSF81383">
    <property type="entry name" value="F-box domain"/>
    <property type="match status" value="1"/>
</dbReference>
<dbReference type="RefSeq" id="YP_008438447.1">
    <property type="nucleotide sequence ID" value="NC_022098.1"/>
</dbReference>